<evidence type="ECO:0000313" key="2">
    <source>
        <dbReference type="Proteomes" id="UP001516061"/>
    </source>
</evidence>
<keyword evidence="2" id="KW-1185">Reference proteome</keyword>
<accession>A0ABX2G6U9</accession>
<name>A0ABX2G6U9_9BURK</name>
<dbReference type="InterPro" id="IPR013383">
    <property type="entry name" value="CRISPR-assoc_prot_DxTHG_CS"/>
</dbReference>
<proteinExistence type="predicted"/>
<protein>
    <submittedName>
        <fullName evidence="1">CRISPR-associated Csx2 family protein</fullName>
    </submittedName>
</protein>
<gene>
    <name evidence="1" type="ORF">HNQ01_003827</name>
</gene>
<organism evidence="1 2">
    <name type="scientific">Sphaerotilus uruguayifluvii</name>
    <dbReference type="NCBI Taxonomy" id="2735897"/>
    <lineage>
        <taxon>Bacteria</taxon>
        <taxon>Pseudomonadati</taxon>
        <taxon>Pseudomonadota</taxon>
        <taxon>Betaproteobacteria</taxon>
        <taxon>Burkholderiales</taxon>
        <taxon>Sphaerotilaceae</taxon>
        <taxon>Sphaerotilus</taxon>
    </lineage>
</organism>
<dbReference type="Proteomes" id="UP001516061">
    <property type="component" value="Unassembled WGS sequence"/>
</dbReference>
<dbReference type="NCBIfam" id="TIGR02221">
    <property type="entry name" value="cas_TM1812"/>
    <property type="match status" value="1"/>
</dbReference>
<comment type="caution">
    <text evidence="1">The sequence shown here is derived from an EMBL/GenBank/DDBJ whole genome shotgun (WGS) entry which is preliminary data.</text>
</comment>
<evidence type="ECO:0000313" key="1">
    <source>
        <dbReference type="EMBL" id="NRT58061.1"/>
    </source>
</evidence>
<dbReference type="InterPro" id="IPR011742">
    <property type="entry name" value="CRISPR-assoc_prot_TM1812"/>
</dbReference>
<dbReference type="EMBL" id="JABSNM010000022">
    <property type="protein sequence ID" value="NRT58061.1"/>
    <property type="molecule type" value="Genomic_DNA"/>
</dbReference>
<sequence>MSTLISFLGKSQLDKSTGYRTATYQLAEGVQAKVPFLGMALARHLQPKRLVLLGTRGSMWDVFFESEAEARVLEYTDHWEALGHAVREDRVSQDMLDDYADHLGREMGMTVICRLIEPARDEAEQAALLTTLAELVPQGETVDLDVTHSFRHLPMLALVAARYLGRLRQVQVRQICYGALEMTDQATKITPVLRLDGMLRMLDGIEALACYDKDGDYGTFAPLLEREGLPASRANLLREAAFLERQHNTEAALARLRQVRPALQALKGPFMQLFGRQLLARLGWIDAKTRHERELRLADAYLARNDYLRATILMQEAFLSRQTRDEAGAATDFSRREEVRKEAQASSAEMRELFYLRNGMAHTVVPSNERVAETLCQERTLRERLTDLRRRIFG</sequence>
<reference evidence="1 2" key="1">
    <citation type="submission" date="2020-05" db="EMBL/GenBank/DDBJ databases">
        <title>Genomic Encyclopedia of Type Strains, Phase IV (KMG-V): Genome sequencing to study the core and pangenomes of soil and plant-associated prokaryotes.</title>
        <authorList>
            <person name="Whitman W."/>
        </authorList>
    </citation>
    <scope>NUCLEOTIDE SEQUENCE [LARGE SCALE GENOMIC DNA]</scope>
    <source>
        <strain evidence="1 2">C29</strain>
    </source>
</reference>
<dbReference type="RefSeq" id="WP_173807090.1">
    <property type="nucleotide sequence ID" value="NZ_JABSNM010000022.1"/>
</dbReference>
<dbReference type="NCBIfam" id="TIGR02549">
    <property type="entry name" value="CRISPR_DxTHG"/>
    <property type="match status" value="1"/>
</dbReference>